<dbReference type="GO" id="GO:0003677">
    <property type="term" value="F:DNA binding"/>
    <property type="evidence" value="ECO:0007669"/>
    <property type="project" value="UniProtKB-KW"/>
</dbReference>
<dbReference type="InterPro" id="IPR036388">
    <property type="entry name" value="WH-like_DNA-bd_sf"/>
</dbReference>
<keyword evidence="7 8" id="KW-0804">Transcription</keyword>
<evidence type="ECO:0000256" key="1">
    <source>
        <dbReference type="ARBA" id="ARBA00022491"/>
    </source>
</evidence>
<evidence type="ECO:0000256" key="4">
    <source>
        <dbReference type="ARBA" id="ARBA00023014"/>
    </source>
</evidence>
<dbReference type="GO" id="GO:0051536">
    <property type="term" value="F:iron-sulfur cluster binding"/>
    <property type="evidence" value="ECO:0007669"/>
    <property type="project" value="UniProtKB-KW"/>
</dbReference>
<evidence type="ECO:0000256" key="7">
    <source>
        <dbReference type="ARBA" id="ARBA00023163"/>
    </source>
</evidence>
<comment type="similarity">
    <text evidence="8">Belongs to the FeoC family.</text>
</comment>
<dbReference type="InterPro" id="IPR015102">
    <property type="entry name" value="Tscrpt_reg_HTH_FeoC"/>
</dbReference>
<reference evidence="10" key="1">
    <citation type="journal article" date="2010" name="Insect Mol. Biol.">
        <title>The draft genome sequence of Arsenophonus nasoniae, son-killer bacterium of Nasonia vitripennis, reveals genes associated with virulence and symbiosis.</title>
        <authorList>
            <person name="Wilkes T."/>
            <person name="Darby A.C."/>
            <person name="Choi J."/>
            <person name="Colborne J.K."/>
            <person name="Werren J.H."/>
            <person name="Hurst G.D.D."/>
        </authorList>
    </citation>
    <scope>NUCLEOTIDE SEQUENCE</scope>
</reference>
<dbReference type="EMBL" id="FN545254">
    <property type="protein sequence ID" value="CBA75558.1"/>
    <property type="molecule type" value="Genomic_DNA"/>
</dbReference>
<accession>D2U2Z7</accession>
<evidence type="ECO:0000256" key="8">
    <source>
        <dbReference type="HAMAP-Rule" id="MF_01586"/>
    </source>
</evidence>
<dbReference type="SUPFAM" id="SSF46785">
    <property type="entry name" value="Winged helix' DNA-binding domain"/>
    <property type="match status" value="1"/>
</dbReference>
<organism evidence="10">
    <name type="scientific">Arsenophonus nasoniae</name>
    <name type="common">son-killer infecting Nasonia vitripennis</name>
    <dbReference type="NCBI Taxonomy" id="638"/>
    <lineage>
        <taxon>Bacteria</taxon>
        <taxon>Pseudomonadati</taxon>
        <taxon>Pseudomonadota</taxon>
        <taxon>Gammaproteobacteria</taxon>
        <taxon>Enterobacterales</taxon>
        <taxon>Morganellaceae</taxon>
        <taxon>Arsenophonus</taxon>
    </lineage>
</organism>
<feature type="binding site" evidence="8">
    <location>
        <position position="65"/>
    </location>
    <ligand>
        <name>iron-sulfur cluster</name>
        <dbReference type="ChEBI" id="CHEBI:30408"/>
    </ligand>
</feature>
<dbReference type="InterPro" id="IPR023732">
    <property type="entry name" value="FeoC"/>
</dbReference>
<feature type="domain" description="Transcriptional regulator HTH-type FeoC" evidence="9">
    <location>
        <begin position="14"/>
        <end position="85"/>
    </location>
</feature>
<evidence type="ECO:0000256" key="5">
    <source>
        <dbReference type="ARBA" id="ARBA00023015"/>
    </source>
</evidence>
<dbReference type="GO" id="GO:0005506">
    <property type="term" value="F:iron ion binding"/>
    <property type="evidence" value="ECO:0007669"/>
    <property type="project" value="UniProtKB-UniRule"/>
</dbReference>
<feature type="binding site" evidence="8">
    <location>
        <position position="74"/>
    </location>
    <ligand>
        <name>iron-sulfur cluster</name>
        <dbReference type="ChEBI" id="CHEBI:30408"/>
    </ligand>
</feature>
<keyword evidence="4 8" id="KW-0411">Iron-sulfur</keyword>
<feature type="binding site" evidence="8">
    <location>
        <position position="80"/>
    </location>
    <ligand>
        <name>iron-sulfur cluster</name>
        <dbReference type="ChEBI" id="CHEBI:30408"/>
    </ligand>
</feature>
<keyword evidence="3 8" id="KW-0408">Iron</keyword>
<sequence>MNVVHVIRRNDMISLLQVRDMVALYGRTDAYQISQKCSASLPMIEAMLDKLTAMGKLEQIDQSSCLTGHSCKFCPETKKCNLKIYQVTTV</sequence>
<name>D2U2Z7_9GAMM</name>
<dbReference type="InterPro" id="IPR036390">
    <property type="entry name" value="WH_DNA-bd_sf"/>
</dbReference>
<dbReference type="Pfam" id="PF09012">
    <property type="entry name" value="FeoC"/>
    <property type="match status" value="1"/>
</dbReference>
<proteinExistence type="inferred from homology"/>
<feature type="binding site" evidence="8">
    <location>
        <position position="71"/>
    </location>
    <ligand>
        <name>iron-sulfur cluster</name>
        <dbReference type="ChEBI" id="CHEBI:30408"/>
    </ligand>
</feature>
<keyword evidence="2 8" id="KW-0479">Metal-binding</keyword>
<protein>
    <recommendedName>
        <fullName evidence="8">Probable [Fe-S]-dependent transcriptional repressor</fullName>
    </recommendedName>
</protein>
<dbReference type="Gene3D" id="1.10.10.10">
    <property type="entry name" value="Winged helix-like DNA-binding domain superfamily/Winged helix DNA-binding domain"/>
    <property type="match status" value="1"/>
</dbReference>
<evidence type="ECO:0000256" key="2">
    <source>
        <dbReference type="ARBA" id="ARBA00022723"/>
    </source>
</evidence>
<keyword evidence="5 8" id="KW-0805">Transcription regulation</keyword>
<evidence type="ECO:0000256" key="6">
    <source>
        <dbReference type="ARBA" id="ARBA00023125"/>
    </source>
</evidence>
<evidence type="ECO:0000313" key="10">
    <source>
        <dbReference type="EMBL" id="CBA75558.1"/>
    </source>
</evidence>
<keyword evidence="6 8" id="KW-0238">DNA-binding</keyword>
<evidence type="ECO:0000259" key="9">
    <source>
        <dbReference type="Pfam" id="PF09012"/>
    </source>
</evidence>
<dbReference type="HAMAP" id="MF_01586">
    <property type="entry name" value="FeoC"/>
    <property type="match status" value="1"/>
</dbReference>
<dbReference type="AlphaFoldDB" id="D2U2Z7"/>
<evidence type="ECO:0000256" key="3">
    <source>
        <dbReference type="ARBA" id="ARBA00023004"/>
    </source>
</evidence>
<gene>
    <name evidence="8 10" type="primary">feoC</name>
    <name evidence="10" type="ORF">ARN_29870</name>
</gene>
<keyword evidence="1 8" id="KW-0678">Repressor</keyword>
<comment type="function">
    <text evidence="8">May function as a transcriptional regulator that controls feoABC expression.</text>
</comment>